<gene>
    <name evidence="1" type="ORF">XYLVIOL_LOCUS8934</name>
</gene>
<proteinExistence type="predicted"/>
<sequence length="154" mass="18266">MPGYYKNWGREHAILEYIQFAPLEKTLSVLNNGYGRFSYHVKVERNLVFDLLAQLSGTHVVGPRKRFPNEYYVNLSHGAFASEIRAIFSRLDFGGRNRNQCIASYNHNKCSYYRRVQRLIQMAHNHNPSLYGIFDRVSFERHHQLEWIDDKQKK</sequence>
<dbReference type="SUPFAM" id="SSF47195">
    <property type="entry name" value="TMV-like viral coat proteins"/>
    <property type="match status" value="1"/>
</dbReference>
<name>A0ABP1P7U3_XYLVO</name>
<dbReference type="InterPro" id="IPR036417">
    <property type="entry name" value="TMV-like_coat_sf"/>
</dbReference>
<evidence type="ECO:0000313" key="1">
    <source>
        <dbReference type="EMBL" id="CAL7948548.1"/>
    </source>
</evidence>
<dbReference type="EMBL" id="CAXAJV020001299">
    <property type="protein sequence ID" value="CAL7948548.1"/>
    <property type="molecule type" value="Genomic_DNA"/>
</dbReference>
<dbReference type="Proteomes" id="UP001642520">
    <property type="component" value="Unassembled WGS sequence"/>
</dbReference>
<accession>A0ABP1P7U3</accession>
<dbReference type="Pfam" id="PF00721">
    <property type="entry name" value="TMV_coat"/>
    <property type="match status" value="1"/>
</dbReference>
<evidence type="ECO:0008006" key="3">
    <source>
        <dbReference type="Google" id="ProtNLM"/>
    </source>
</evidence>
<comment type="caution">
    <text evidence="1">The sequence shown here is derived from an EMBL/GenBank/DDBJ whole genome shotgun (WGS) entry which is preliminary data.</text>
</comment>
<dbReference type="Gene3D" id="1.20.120.70">
    <property type="entry name" value="Tobacco mosaic virus-like, coat protein"/>
    <property type="match status" value="1"/>
</dbReference>
<keyword evidence="2" id="KW-1185">Reference proteome</keyword>
<protein>
    <recommendedName>
        <fullName evidence="3">Homing endonuclease LAGLIDADG domain-containing protein</fullName>
    </recommendedName>
</protein>
<organism evidence="1 2">
    <name type="scientific">Xylocopa violacea</name>
    <name type="common">Violet carpenter bee</name>
    <name type="synonym">Apis violacea</name>
    <dbReference type="NCBI Taxonomy" id="135666"/>
    <lineage>
        <taxon>Eukaryota</taxon>
        <taxon>Metazoa</taxon>
        <taxon>Ecdysozoa</taxon>
        <taxon>Arthropoda</taxon>
        <taxon>Hexapoda</taxon>
        <taxon>Insecta</taxon>
        <taxon>Pterygota</taxon>
        <taxon>Neoptera</taxon>
        <taxon>Endopterygota</taxon>
        <taxon>Hymenoptera</taxon>
        <taxon>Apocrita</taxon>
        <taxon>Aculeata</taxon>
        <taxon>Apoidea</taxon>
        <taxon>Anthophila</taxon>
        <taxon>Apidae</taxon>
        <taxon>Xylocopa</taxon>
        <taxon>Xylocopa</taxon>
    </lineage>
</organism>
<reference evidence="1 2" key="1">
    <citation type="submission" date="2024-08" db="EMBL/GenBank/DDBJ databases">
        <authorList>
            <person name="Will J Nash"/>
            <person name="Angela Man"/>
            <person name="Seanna McTaggart"/>
            <person name="Kendall Baker"/>
            <person name="Tom Barker"/>
            <person name="Leah Catchpole"/>
            <person name="Alex Durrant"/>
            <person name="Karim Gharbi"/>
            <person name="Naomi Irish"/>
            <person name="Gemy Kaithakottil"/>
            <person name="Debby Ku"/>
            <person name="Aaliyah Providence"/>
            <person name="Felix Shaw"/>
            <person name="David Swarbreck"/>
            <person name="Chris Watkins"/>
            <person name="Ann M. McCartney"/>
            <person name="Giulio Formenti"/>
            <person name="Alice Mouton"/>
            <person name="Noel Vella"/>
            <person name="Bjorn M von Reumont"/>
            <person name="Adriana Vella"/>
            <person name="Wilfried Haerty"/>
        </authorList>
    </citation>
    <scope>NUCLEOTIDE SEQUENCE [LARGE SCALE GENOMIC DNA]</scope>
</reference>
<dbReference type="InterPro" id="IPR001337">
    <property type="entry name" value="TMV-like_coat"/>
</dbReference>
<evidence type="ECO:0000313" key="2">
    <source>
        <dbReference type="Proteomes" id="UP001642520"/>
    </source>
</evidence>